<dbReference type="RefSeq" id="WP_307692515.1">
    <property type="nucleotide sequence ID" value="NZ_JAUSRO010000021.1"/>
</dbReference>
<name>A0ABT9SEI1_9BURK</name>
<dbReference type="EMBL" id="JAUSRO010000021">
    <property type="protein sequence ID" value="MDP9902783.1"/>
    <property type="molecule type" value="Genomic_DNA"/>
</dbReference>
<evidence type="ECO:0000313" key="1">
    <source>
        <dbReference type="EMBL" id="MDP9902783.1"/>
    </source>
</evidence>
<organism evidence="1 2">
    <name type="scientific">Variovorax ginsengisoli</name>
    <dbReference type="NCBI Taxonomy" id="363844"/>
    <lineage>
        <taxon>Bacteria</taxon>
        <taxon>Pseudomonadati</taxon>
        <taxon>Pseudomonadota</taxon>
        <taxon>Betaproteobacteria</taxon>
        <taxon>Burkholderiales</taxon>
        <taxon>Comamonadaceae</taxon>
        <taxon>Variovorax</taxon>
    </lineage>
</organism>
<gene>
    <name evidence="1" type="ORF">J2W36_005061</name>
</gene>
<accession>A0ABT9SEI1</accession>
<reference evidence="1 2" key="1">
    <citation type="submission" date="2023-07" db="EMBL/GenBank/DDBJ databases">
        <title>Sorghum-associated microbial communities from plants grown in Nebraska, USA.</title>
        <authorList>
            <person name="Schachtman D."/>
        </authorList>
    </citation>
    <scope>NUCLEOTIDE SEQUENCE [LARGE SCALE GENOMIC DNA]</scope>
    <source>
        <strain evidence="1 2">DS1607</strain>
    </source>
</reference>
<protein>
    <submittedName>
        <fullName evidence="1">Uncharacterized protein</fullName>
    </submittedName>
</protein>
<sequence length="128" mass="13873">MTASGLNGGHVFGSALLALIEQAGTGIAILVEGLARDELLRSRLTRAEVLRQLHTLVDSAGQVPPTLRGEMPELDWPGWDAMRVQLRAPPGEALDEALGFACESLVPATLLWLRVYQRSQPALFRMAT</sequence>
<dbReference type="Proteomes" id="UP001226867">
    <property type="component" value="Unassembled WGS sequence"/>
</dbReference>
<evidence type="ECO:0000313" key="2">
    <source>
        <dbReference type="Proteomes" id="UP001226867"/>
    </source>
</evidence>
<proteinExistence type="predicted"/>
<comment type="caution">
    <text evidence="1">The sequence shown here is derived from an EMBL/GenBank/DDBJ whole genome shotgun (WGS) entry which is preliminary data.</text>
</comment>
<keyword evidence="2" id="KW-1185">Reference proteome</keyword>